<dbReference type="EC" id="1.4.3.-" evidence="1"/>
<evidence type="ECO:0000256" key="1">
    <source>
        <dbReference type="RuleBase" id="RU000672"/>
    </source>
</evidence>
<organism evidence="3 4">
    <name type="scientific">Ramalina farinacea</name>
    <dbReference type="NCBI Taxonomy" id="258253"/>
    <lineage>
        <taxon>Eukaryota</taxon>
        <taxon>Fungi</taxon>
        <taxon>Dikarya</taxon>
        <taxon>Ascomycota</taxon>
        <taxon>Pezizomycotina</taxon>
        <taxon>Lecanoromycetes</taxon>
        <taxon>OSLEUM clade</taxon>
        <taxon>Lecanoromycetidae</taxon>
        <taxon>Lecanorales</taxon>
        <taxon>Lecanorineae</taxon>
        <taxon>Ramalinaceae</taxon>
        <taxon>Ramalina</taxon>
    </lineage>
</organism>
<reference evidence="3" key="1">
    <citation type="journal article" date="2023" name="Genome Biol. Evol.">
        <title>First Whole Genome Sequence and Flow Cytometry Genome Size Data for the Lichen-Forming Fungus Ramalina farinacea (Ascomycota).</title>
        <authorList>
            <person name="Llewellyn T."/>
            <person name="Mian S."/>
            <person name="Hill R."/>
            <person name="Leitch I.J."/>
            <person name="Gaya E."/>
        </authorList>
    </citation>
    <scope>NUCLEOTIDE SEQUENCE</scope>
    <source>
        <strain evidence="3">LIQ254RAFAR</strain>
    </source>
</reference>
<proteinExistence type="inferred from homology"/>
<dbReference type="InterPro" id="IPR000269">
    <property type="entry name" value="Cu_amine_oxidase"/>
</dbReference>
<name>A0AA43QWG6_9LECA</name>
<dbReference type="Gene3D" id="3.10.450.40">
    <property type="match status" value="1"/>
</dbReference>
<dbReference type="AlphaFoldDB" id="A0AA43QWG6"/>
<keyword evidence="1 3" id="KW-0560">Oxidoreductase</keyword>
<dbReference type="EMBL" id="JAPUFD010000015">
    <property type="protein sequence ID" value="MDI1491540.1"/>
    <property type="molecule type" value="Genomic_DNA"/>
</dbReference>
<dbReference type="FunFam" id="3.10.450.40:FF:000019">
    <property type="entry name" value="Amine oxidase"/>
    <property type="match status" value="1"/>
</dbReference>
<comment type="PTM">
    <text evidence="1">Topaquinone (TPQ) is generated by copper-dependent autoxidation of a specific tyrosyl residue.</text>
</comment>
<gene>
    <name evidence="3" type="primary">AMO1_1</name>
    <name evidence="3" type="ORF">OHK93_002749</name>
</gene>
<evidence type="ECO:0000313" key="3">
    <source>
        <dbReference type="EMBL" id="MDI1491540.1"/>
    </source>
</evidence>
<protein>
    <recommendedName>
        <fullName evidence="1">Amine oxidase</fullName>
        <ecNumber evidence="1">1.4.3.-</ecNumber>
    </recommendedName>
</protein>
<feature type="domain" description="Copper amine oxidase N2-terminal" evidence="2">
    <location>
        <begin position="21"/>
        <end position="104"/>
    </location>
</feature>
<sequence>MVLDRLSQLASHVTGNTPPPHPFDPLSAVEIEKAVSIVGQEHGPLYYNAVTLLEPRKKEMLRWLADPDRAQRPPRIADVVAIKKGGAVHDGLVDLAAGKVVQWENTEGVQPLVSDGPYEAKIVGVKGQ</sequence>
<dbReference type="Pfam" id="PF02727">
    <property type="entry name" value="Cu_amine_oxidN2"/>
    <property type="match status" value="1"/>
</dbReference>
<dbReference type="Proteomes" id="UP001161017">
    <property type="component" value="Unassembled WGS sequence"/>
</dbReference>
<keyword evidence="4" id="KW-1185">Reference proteome</keyword>
<dbReference type="InterPro" id="IPR016182">
    <property type="entry name" value="Cu_amine_oxidase_N-reg"/>
</dbReference>
<keyword evidence="1" id="KW-0801">TPQ</keyword>
<dbReference type="SUPFAM" id="SSF54416">
    <property type="entry name" value="Amine oxidase N-terminal region"/>
    <property type="match status" value="1"/>
</dbReference>
<dbReference type="GO" id="GO:0048038">
    <property type="term" value="F:quinone binding"/>
    <property type="evidence" value="ECO:0007669"/>
    <property type="project" value="InterPro"/>
</dbReference>
<keyword evidence="1" id="KW-0186">Copper</keyword>
<dbReference type="GO" id="GO:0008131">
    <property type="term" value="F:primary methylamine oxidase activity"/>
    <property type="evidence" value="ECO:0007669"/>
    <property type="project" value="InterPro"/>
</dbReference>
<dbReference type="GO" id="GO:0009308">
    <property type="term" value="P:amine metabolic process"/>
    <property type="evidence" value="ECO:0007669"/>
    <property type="project" value="UniProtKB-UniRule"/>
</dbReference>
<evidence type="ECO:0000259" key="2">
    <source>
        <dbReference type="Pfam" id="PF02727"/>
    </source>
</evidence>
<dbReference type="InterPro" id="IPR015800">
    <property type="entry name" value="Cu_amine_oxidase_N2"/>
</dbReference>
<comment type="cofactor">
    <cofactor evidence="1">
        <name>Cu cation</name>
        <dbReference type="ChEBI" id="CHEBI:23378"/>
    </cofactor>
    <text evidence="1">Contains 1 topaquinone per subunit.</text>
</comment>
<comment type="similarity">
    <text evidence="1">Belongs to the copper/topaquinone oxidase family.</text>
</comment>
<evidence type="ECO:0000313" key="4">
    <source>
        <dbReference type="Proteomes" id="UP001161017"/>
    </source>
</evidence>
<dbReference type="GO" id="GO:0005507">
    <property type="term" value="F:copper ion binding"/>
    <property type="evidence" value="ECO:0007669"/>
    <property type="project" value="InterPro"/>
</dbReference>
<accession>A0AA43QWG6</accession>
<keyword evidence="1" id="KW-0479">Metal-binding</keyword>
<dbReference type="PANTHER" id="PTHR10638">
    <property type="entry name" value="COPPER AMINE OXIDASE"/>
    <property type="match status" value="1"/>
</dbReference>
<dbReference type="PANTHER" id="PTHR10638:SF86">
    <property type="entry name" value="COPPER AMINE OXIDASE 1-RELATED"/>
    <property type="match status" value="1"/>
</dbReference>
<comment type="caution">
    <text evidence="3">The sequence shown here is derived from an EMBL/GenBank/DDBJ whole genome shotgun (WGS) entry which is preliminary data.</text>
</comment>